<dbReference type="Gene3D" id="3.40.1410.10">
    <property type="entry name" value="Chorismate lyase-like"/>
    <property type="match status" value="1"/>
</dbReference>
<dbReference type="PANTHER" id="PTHR44846:SF1">
    <property type="entry name" value="MANNOSYL-D-GLYCERATE TRANSPORT_METABOLISM SYSTEM REPRESSOR MNGR-RELATED"/>
    <property type="match status" value="1"/>
</dbReference>
<dbReference type="InterPro" id="IPR028978">
    <property type="entry name" value="Chorismate_lyase_/UTRA_dom_sf"/>
</dbReference>
<evidence type="ECO:0000256" key="2">
    <source>
        <dbReference type="ARBA" id="ARBA00023125"/>
    </source>
</evidence>
<dbReference type="SUPFAM" id="SSF64288">
    <property type="entry name" value="Chorismate lyase-like"/>
    <property type="match status" value="1"/>
</dbReference>
<feature type="domain" description="HTH gntR-type" evidence="4">
    <location>
        <begin position="11"/>
        <end position="79"/>
    </location>
</feature>
<dbReference type="Pfam" id="PF07702">
    <property type="entry name" value="UTRA"/>
    <property type="match status" value="1"/>
</dbReference>
<keyword evidence="2" id="KW-0238">DNA-binding</keyword>
<organism evidence="5 6">
    <name type="scientific">Schaalia naturae</name>
    <dbReference type="NCBI Taxonomy" id="635203"/>
    <lineage>
        <taxon>Bacteria</taxon>
        <taxon>Bacillati</taxon>
        <taxon>Actinomycetota</taxon>
        <taxon>Actinomycetes</taxon>
        <taxon>Actinomycetales</taxon>
        <taxon>Actinomycetaceae</taxon>
        <taxon>Schaalia</taxon>
    </lineage>
</organism>
<evidence type="ECO:0000313" key="5">
    <source>
        <dbReference type="EMBL" id="MFC7581064.1"/>
    </source>
</evidence>
<keyword evidence="6" id="KW-1185">Reference proteome</keyword>
<dbReference type="Pfam" id="PF00392">
    <property type="entry name" value="GntR"/>
    <property type="match status" value="1"/>
</dbReference>
<dbReference type="SMART" id="SM00345">
    <property type="entry name" value="HTH_GNTR"/>
    <property type="match status" value="1"/>
</dbReference>
<accession>A0ABW2SMM2</accession>
<protein>
    <submittedName>
        <fullName evidence="5">GntR family transcriptional regulator</fullName>
    </submittedName>
</protein>
<dbReference type="Gene3D" id="1.10.10.10">
    <property type="entry name" value="Winged helix-like DNA-binding domain superfamily/Winged helix DNA-binding domain"/>
    <property type="match status" value="1"/>
</dbReference>
<comment type="caution">
    <text evidence="5">The sequence shown here is derived from an EMBL/GenBank/DDBJ whole genome shotgun (WGS) entry which is preliminary data.</text>
</comment>
<proteinExistence type="predicted"/>
<dbReference type="CDD" id="cd07377">
    <property type="entry name" value="WHTH_GntR"/>
    <property type="match status" value="1"/>
</dbReference>
<dbReference type="InterPro" id="IPR000524">
    <property type="entry name" value="Tscrpt_reg_HTH_GntR"/>
</dbReference>
<name>A0ABW2SMM2_9ACTO</name>
<dbReference type="PRINTS" id="PR00035">
    <property type="entry name" value="HTHGNTR"/>
</dbReference>
<gene>
    <name evidence="5" type="ORF">ACFQWG_07625</name>
</gene>
<keyword evidence="1" id="KW-0805">Transcription regulation</keyword>
<dbReference type="SMART" id="SM00866">
    <property type="entry name" value="UTRA"/>
    <property type="match status" value="1"/>
</dbReference>
<dbReference type="InterPro" id="IPR036388">
    <property type="entry name" value="WH-like_DNA-bd_sf"/>
</dbReference>
<dbReference type="InterPro" id="IPR050679">
    <property type="entry name" value="Bact_HTH_transcr_reg"/>
</dbReference>
<keyword evidence="3" id="KW-0804">Transcription</keyword>
<dbReference type="RefSeq" id="WP_380973917.1">
    <property type="nucleotide sequence ID" value="NZ_JBHTEF010000001.1"/>
</dbReference>
<dbReference type="PROSITE" id="PS50949">
    <property type="entry name" value="HTH_GNTR"/>
    <property type="match status" value="1"/>
</dbReference>
<dbReference type="EMBL" id="JBHTEF010000001">
    <property type="protein sequence ID" value="MFC7581064.1"/>
    <property type="molecule type" value="Genomic_DNA"/>
</dbReference>
<dbReference type="InterPro" id="IPR011663">
    <property type="entry name" value="UTRA"/>
</dbReference>
<dbReference type="Proteomes" id="UP001596527">
    <property type="component" value="Unassembled WGS sequence"/>
</dbReference>
<evidence type="ECO:0000259" key="4">
    <source>
        <dbReference type="PROSITE" id="PS50949"/>
    </source>
</evidence>
<evidence type="ECO:0000256" key="1">
    <source>
        <dbReference type="ARBA" id="ARBA00023015"/>
    </source>
</evidence>
<evidence type="ECO:0000313" key="6">
    <source>
        <dbReference type="Proteomes" id="UP001596527"/>
    </source>
</evidence>
<reference evidence="6" key="1">
    <citation type="journal article" date="2019" name="Int. J. Syst. Evol. Microbiol.">
        <title>The Global Catalogue of Microorganisms (GCM) 10K type strain sequencing project: providing services to taxonomists for standard genome sequencing and annotation.</title>
        <authorList>
            <consortium name="The Broad Institute Genomics Platform"/>
            <consortium name="The Broad Institute Genome Sequencing Center for Infectious Disease"/>
            <person name="Wu L."/>
            <person name="Ma J."/>
        </authorList>
    </citation>
    <scope>NUCLEOTIDE SEQUENCE [LARGE SCALE GENOMIC DNA]</scope>
    <source>
        <strain evidence="6">CCUG 56698</strain>
    </source>
</reference>
<dbReference type="SUPFAM" id="SSF46785">
    <property type="entry name" value="Winged helix' DNA-binding domain"/>
    <property type="match status" value="1"/>
</dbReference>
<evidence type="ECO:0000256" key="3">
    <source>
        <dbReference type="ARBA" id="ARBA00023163"/>
    </source>
</evidence>
<dbReference type="InterPro" id="IPR036390">
    <property type="entry name" value="WH_DNA-bd_sf"/>
</dbReference>
<dbReference type="PANTHER" id="PTHR44846">
    <property type="entry name" value="MANNOSYL-D-GLYCERATE TRANSPORT/METABOLISM SYSTEM REPRESSOR MNGR-RELATED"/>
    <property type="match status" value="1"/>
</dbReference>
<sequence length="244" mass="27549">MAKPLDRNSSIPLYVQIEQVIRQKIGDGEWRPGDRIPSETALNEMFGVSRMTVRGVLNSLVDDGVLYRVPGKGTFVTEEKIATRSPAYQGIREQLEEQGFATVTELVGLRTMIPTESVRRRLGVDRSVPVYEILRRRLVNGVPVSLHRSFVPVRLAPGLDRDDVVGEQLCVILDKQYGLRAARTSEQLEAVAATSEEAELLEVAERDPILMLEDIITDQKGTVFEYSKICFRGDRMKLHFEYQS</sequence>